<feature type="domain" description="2Fe-2S ferredoxin-type" evidence="9">
    <location>
        <begin position="60"/>
        <end position="149"/>
    </location>
</feature>
<dbReference type="PANTHER" id="PTHR43112">
    <property type="entry name" value="FERREDOXIN"/>
    <property type="match status" value="1"/>
</dbReference>
<dbReference type="OrthoDB" id="1885901at2759"/>
<evidence type="ECO:0000256" key="5">
    <source>
        <dbReference type="ARBA" id="ARBA00022982"/>
    </source>
</evidence>
<evidence type="ECO:0000256" key="2">
    <source>
        <dbReference type="ARBA" id="ARBA00022448"/>
    </source>
</evidence>
<dbReference type="SUPFAM" id="SSF54292">
    <property type="entry name" value="2Fe-2S ferredoxin-like"/>
    <property type="match status" value="1"/>
</dbReference>
<comment type="function">
    <text evidence="8">Ferredoxins are iron-sulfur proteins that transfer electrons in a wide variety of metabolic reactions.</text>
</comment>
<dbReference type="PANTHER" id="PTHR43112:SF9">
    <property type="entry name" value="FERREDOXIN C 1, CHLOROPLASTIC"/>
    <property type="match status" value="1"/>
</dbReference>
<sequence>MAASTSTLGFNSTAAVLKNFRRSSATKEISSSFLQKAYFCPSLNPHKQQPGAKGLQCRAYKVELEHKGQVHVLEVEEGETVLEKAIDADLDVPYDCKLGVCMTCPARLVSGTVDQSGGMLSDDVVEKGYTLLCIAEPQSDCRIKTIPEEELLSLQLVTAQH</sequence>
<comment type="caution">
    <text evidence="10">The sequence shown here is derived from an EMBL/GenBank/DDBJ whole genome shotgun (WGS) entry which is preliminary data.</text>
</comment>
<dbReference type="Proteomes" id="UP000825935">
    <property type="component" value="Chromosome 24"/>
</dbReference>
<dbReference type="GO" id="GO:0022900">
    <property type="term" value="P:electron transport chain"/>
    <property type="evidence" value="ECO:0007669"/>
    <property type="project" value="InterPro"/>
</dbReference>
<dbReference type="Pfam" id="PF00111">
    <property type="entry name" value="Fer2"/>
    <property type="match status" value="1"/>
</dbReference>
<dbReference type="InterPro" id="IPR010241">
    <property type="entry name" value="Fd_pln"/>
</dbReference>
<evidence type="ECO:0000313" key="11">
    <source>
        <dbReference type="Proteomes" id="UP000825935"/>
    </source>
</evidence>
<evidence type="ECO:0000256" key="8">
    <source>
        <dbReference type="RuleBase" id="RU364001"/>
    </source>
</evidence>
<evidence type="ECO:0000256" key="3">
    <source>
        <dbReference type="ARBA" id="ARBA00022714"/>
    </source>
</evidence>
<keyword evidence="5 8" id="KW-0249">Electron transport</keyword>
<dbReference type="Gene3D" id="3.10.20.30">
    <property type="match status" value="1"/>
</dbReference>
<protein>
    <recommendedName>
        <fullName evidence="8">Ferredoxin</fullName>
    </recommendedName>
</protein>
<keyword evidence="7 8" id="KW-0411">Iron-sulfur</keyword>
<keyword evidence="8" id="KW-0150">Chloroplast</keyword>
<dbReference type="InterPro" id="IPR001041">
    <property type="entry name" value="2Fe-2S_ferredoxin-type"/>
</dbReference>
<evidence type="ECO:0000256" key="6">
    <source>
        <dbReference type="ARBA" id="ARBA00023004"/>
    </source>
</evidence>
<comment type="similarity">
    <text evidence="1 8">Belongs to the 2Fe2S plant-type ferredoxin family.</text>
</comment>
<evidence type="ECO:0000259" key="9">
    <source>
        <dbReference type="PROSITE" id="PS51085"/>
    </source>
</evidence>
<accession>A0A8T2RV16</accession>
<dbReference type="NCBIfam" id="TIGR02008">
    <property type="entry name" value="fdx_plant"/>
    <property type="match status" value="1"/>
</dbReference>
<reference evidence="10" key="1">
    <citation type="submission" date="2021-08" db="EMBL/GenBank/DDBJ databases">
        <title>WGS assembly of Ceratopteris richardii.</title>
        <authorList>
            <person name="Marchant D.B."/>
            <person name="Chen G."/>
            <person name="Jenkins J."/>
            <person name="Shu S."/>
            <person name="Leebens-Mack J."/>
            <person name="Grimwood J."/>
            <person name="Schmutz J."/>
            <person name="Soltis P."/>
            <person name="Soltis D."/>
            <person name="Chen Z.-H."/>
        </authorList>
    </citation>
    <scope>NUCLEOTIDE SEQUENCE</scope>
    <source>
        <strain evidence="10">Whitten #5841</strain>
        <tissue evidence="10">Leaf</tissue>
    </source>
</reference>
<organism evidence="10 11">
    <name type="scientific">Ceratopteris richardii</name>
    <name type="common">Triangle waterfern</name>
    <dbReference type="NCBI Taxonomy" id="49495"/>
    <lineage>
        <taxon>Eukaryota</taxon>
        <taxon>Viridiplantae</taxon>
        <taxon>Streptophyta</taxon>
        <taxon>Embryophyta</taxon>
        <taxon>Tracheophyta</taxon>
        <taxon>Polypodiopsida</taxon>
        <taxon>Polypodiidae</taxon>
        <taxon>Polypodiales</taxon>
        <taxon>Pteridineae</taxon>
        <taxon>Pteridaceae</taxon>
        <taxon>Parkerioideae</taxon>
        <taxon>Ceratopteris</taxon>
    </lineage>
</organism>
<evidence type="ECO:0000256" key="7">
    <source>
        <dbReference type="ARBA" id="ARBA00023014"/>
    </source>
</evidence>
<keyword evidence="3 8" id="KW-0001">2Fe-2S</keyword>
<keyword evidence="11" id="KW-1185">Reference proteome</keyword>
<evidence type="ECO:0000313" key="10">
    <source>
        <dbReference type="EMBL" id="KAH7300306.1"/>
    </source>
</evidence>
<evidence type="ECO:0000256" key="1">
    <source>
        <dbReference type="ARBA" id="ARBA00007874"/>
    </source>
</evidence>
<comment type="subcellular location">
    <subcellularLocation>
        <location evidence="8">Plastid</location>
        <location evidence="8">Chloroplast</location>
    </subcellularLocation>
</comment>
<keyword evidence="4 8" id="KW-0479">Metal-binding</keyword>
<dbReference type="GO" id="GO:0046872">
    <property type="term" value="F:metal ion binding"/>
    <property type="evidence" value="ECO:0007669"/>
    <property type="project" value="UniProtKB-KW"/>
</dbReference>
<dbReference type="OMA" id="TIVILEH"/>
<evidence type="ECO:0000256" key="4">
    <source>
        <dbReference type="ARBA" id="ARBA00022723"/>
    </source>
</evidence>
<dbReference type="InterPro" id="IPR036010">
    <property type="entry name" value="2Fe-2S_ferredoxin-like_sf"/>
</dbReference>
<dbReference type="CDD" id="cd00207">
    <property type="entry name" value="fer2"/>
    <property type="match status" value="1"/>
</dbReference>
<dbReference type="EMBL" id="CM035429">
    <property type="protein sequence ID" value="KAH7300306.1"/>
    <property type="molecule type" value="Genomic_DNA"/>
</dbReference>
<dbReference type="PROSITE" id="PS51085">
    <property type="entry name" value="2FE2S_FER_2"/>
    <property type="match status" value="1"/>
</dbReference>
<comment type="cofactor">
    <cofactor evidence="8">
        <name>[2Fe-2S] cluster</name>
        <dbReference type="ChEBI" id="CHEBI:190135"/>
    </cofactor>
    <text evidence="8">Binds 1 [2Fe-2S] cluster.</text>
</comment>
<keyword evidence="2 8" id="KW-0813">Transport</keyword>
<dbReference type="GO" id="GO:0051537">
    <property type="term" value="F:2 iron, 2 sulfur cluster binding"/>
    <property type="evidence" value="ECO:0007669"/>
    <property type="project" value="UniProtKB-KW"/>
</dbReference>
<dbReference type="GO" id="GO:0009507">
    <property type="term" value="C:chloroplast"/>
    <property type="evidence" value="ECO:0007669"/>
    <property type="project" value="UniProtKB-SubCell"/>
</dbReference>
<proteinExistence type="inferred from homology"/>
<name>A0A8T2RV16_CERRI</name>
<gene>
    <name evidence="10" type="ORF">KP509_24G055400</name>
</gene>
<keyword evidence="6 8" id="KW-0408">Iron</keyword>
<dbReference type="AlphaFoldDB" id="A0A8T2RV16"/>
<dbReference type="InterPro" id="IPR012675">
    <property type="entry name" value="Beta-grasp_dom_sf"/>
</dbReference>
<dbReference type="GO" id="GO:0009055">
    <property type="term" value="F:electron transfer activity"/>
    <property type="evidence" value="ECO:0007669"/>
    <property type="project" value="InterPro"/>
</dbReference>
<keyword evidence="8" id="KW-0934">Plastid</keyword>